<feature type="domain" description="Probable ATP-binding protein BrxC 4th six-stranded beta-sheet" evidence="4">
    <location>
        <begin position="556"/>
        <end position="730"/>
    </location>
</feature>
<sequence>MQIERLFKKDINREIQGVVKIGPADAEQIQNELEEYVVTSELQKHFKSFFKAYHHALETETDRVGVWISGFFGSGKSHFLKILSYLLNSNLEVSGQKAADFFADKLDKETFDLITEVAQVPSDVILFNIDSKADVGSKQNKLTLVQVFNKVFNEMRGYSASIPWLAQLEETLDKNNQYDAFKDYFEEETGLSWVEGRDEIFFNMDEAIVALSKATSMTEESARSWIENGEDNYSISVDSFSNRLKSFIDQKPDNYQLVFAVDEVGQFVSDNLSSMLNLQTIVEDLGKQLKGRVWVIVTAQQEIKGLADAMSELDYSKIQGRFNTRLSLSSANADEVIKIRLLDKTEAAEDTLVLTYDQQEAALKNKLEFEETATMKFYQDRQEFAAVYPFIPYQFNLLQKVFTSIREHGSSRKHFSDGERNLLESVQQATRFLQNETIGQLVPFSLFYESIDGALEHSVRSTILKAEQNDSLTDFDISVLKLLFLIRYVDEMPGTIKNLTTLLINQIDEDTLELGKKVSDSLLRLQKEFLIQRIGNEYFFLTNEEQDVNREIERVQLPTSELVLEAGRMIYDDILIMKRFIYQPFPERKDIQYLFDFSQWIDDRAIRNGHIDMGLKVLSLYSGYTEDTEVRAVSAREEKVILQLSEEEQFDELRQYLKINRYLREQTSKSKSPVVEEIHLRKANERNQLQSLIKLKLQTALEHATIYINGYDLEANGTSQKRIETGLHALIGSLYHKINYMKHSFTKDEVEELIQTQELDLLDLKYSDENQLATKEIKDYLLMKNDLNVSISVRELMERFGSAPYGWKELDIIASLIGLIKEEDIQASLNSRRFNLNESDFLKTFMKKDIQEKMILSIRVKVSEDLIQSAERIMSDIFGMNHIRAKEEDMHKEIVERFSREQRDLNYIHSQYQYNSFPDEQLVKEVLQKVDRLVSITDSHEFFRELARMENELMDDFDELAQVKEFFDTPKMKEHYRNAQEKRKLYDQDKNYLNNPEIDHIMTTIQDILKMARPYHRIKELPDLIERFNYEVDSHLQGISQPILDALNQDKQDIVKEIDDWLEFAQIKRIQDSFRFKMEDLEKKILHANLVSRLLSYKGESNEIKVTTLRQIETTKREIYDEQERRRKRAETTRQEAEDVVREKDKPMVETPEGPQIPAVKEKPKKVMVISKETILPSQLVEIQSEADIENYLGTLRAELQRLLSTENVDALKLS</sequence>
<comment type="caution">
    <text evidence="5">The sequence shown here is derived from an EMBL/GenBank/DDBJ whole genome shotgun (WGS) entry which is preliminary data.</text>
</comment>
<evidence type="ECO:0000259" key="2">
    <source>
        <dbReference type="Pfam" id="PF25791"/>
    </source>
</evidence>
<dbReference type="Proteomes" id="UP000886856">
    <property type="component" value="Unassembled WGS sequence"/>
</dbReference>
<dbReference type="AlphaFoldDB" id="A0A9D2KWW9"/>
<dbReference type="InterPro" id="IPR058037">
    <property type="entry name" value="BREX_BrxC_helical"/>
</dbReference>
<accession>A0A9D2KWW9</accession>
<dbReference type="NCBIfam" id="NF033441">
    <property type="entry name" value="BREX_BrxC"/>
    <property type="match status" value="1"/>
</dbReference>
<evidence type="ECO:0000259" key="4">
    <source>
        <dbReference type="Pfam" id="PF25796"/>
    </source>
</evidence>
<reference evidence="5" key="2">
    <citation type="submission" date="2021-04" db="EMBL/GenBank/DDBJ databases">
        <authorList>
            <person name="Gilroy R."/>
        </authorList>
    </citation>
    <scope>NUCLEOTIDE SEQUENCE</scope>
    <source>
        <strain evidence="5">CHK171-505</strain>
    </source>
</reference>
<evidence type="ECO:0000259" key="3">
    <source>
        <dbReference type="Pfam" id="PF25792"/>
    </source>
</evidence>
<evidence type="ECO:0000256" key="1">
    <source>
        <dbReference type="SAM" id="MobiDB-lite"/>
    </source>
</evidence>
<feature type="domain" description="Probable ATP-binding protein BrxC winged helix-turn-helix" evidence="2">
    <location>
        <begin position="737"/>
        <end position="859"/>
    </location>
</feature>
<dbReference type="Pfam" id="PF25792">
    <property type="entry name" value="BREX_BrxC_helical"/>
    <property type="match status" value="1"/>
</dbReference>
<evidence type="ECO:0000313" key="5">
    <source>
        <dbReference type="EMBL" id="HJA89654.1"/>
    </source>
</evidence>
<dbReference type="InterPro" id="IPR047679">
    <property type="entry name" value="BREX_BrxC"/>
</dbReference>
<gene>
    <name evidence="5" type="primary">brxC</name>
    <name evidence="5" type="ORF">H9948_02580</name>
</gene>
<dbReference type="InterPro" id="IPR058036">
    <property type="entry name" value="BREX_BrxC_4th"/>
</dbReference>
<feature type="region of interest" description="Disordered" evidence="1">
    <location>
        <begin position="1122"/>
        <end position="1157"/>
    </location>
</feature>
<feature type="domain" description="Probable ATP-binding protein BrxC alpha-helical" evidence="3">
    <location>
        <begin position="867"/>
        <end position="990"/>
    </location>
</feature>
<dbReference type="Pfam" id="PF25796">
    <property type="entry name" value="BREX_BrxC_4th"/>
    <property type="match status" value="1"/>
</dbReference>
<evidence type="ECO:0000313" key="6">
    <source>
        <dbReference type="Proteomes" id="UP000886856"/>
    </source>
</evidence>
<feature type="compositionally biased region" description="Basic and acidic residues" evidence="1">
    <location>
        <begin position="1122"/>
        <end position="1148"/>
    </location>
</feature>
<dbReference type="Pfam" id="PF25791">
    <property type="entry name" value="WHD_BREX_BrxC"/>
    <property type="match status" value="1"/>
</dbReference>
<dbReference type="InterPro" id="IPR058038">
    <property type="entry name" value="BREX_BrxC_wHTH"/>
</dbReference>
<reference evidence="5" key="1">
    <citation type="journal article" date="2021" name="PeerJ">
        <title>Extensive microbial diversity within the chicken gut microbiome revealed by metagenomics and culture.</title>
        <authorList>
            <person name="Gilroy R."/>
            <person name="Ravi A."/>
            <person name="Getino M."/>
            <person name="Pursley I."/>
            <person name="Horton D.L."/>
            <person name="Alikhan N.F."/>
            <person name="Baker D."/>
            <person name="Gharbi K."/>
            <person name="Hall N."/>
            <person name="Watson M."/>
            <person name="Adriaenssens E.M."/>
            <person name="Foster-Nyarko E."/>
            <person name="Jarju S."/>
            <person name="Secka A."/>
            <person name="Antonio M."/>
            <person name="Oren A."/>
            <person name="Chaudhuri R.R."/>
            <person name="La Ragione R."/>
            <person name="Hildebrand F."/>
            <person name="Pallen M.J."/>
        </authorList>
    </citation>
    <scope>NUCLEOTIDE SEQUENCE</scope>
    <source>
        <strain evidence="5">CHK171-505</strain>
    </source>
</reference>
<organism evidence="5 6">
    <name type="scientific">Candidatus Jeotgalibaca merdavium</name>
    <dbReference type="NCBI Taxonomy" id="2838627"/>
    <lineage>
        <taxon>Bacteria</taxon>
        <taxon>Bacillati</taxon>
        <taxon>Bacillota</taxon>
        <taxon>Bacilli</taxon>
        <taxon>Lactobacillales</taxon>
        <taxon>Carnobacteriaceae</taxon>
        <taxon>Jeotgalibaca</taxon>
    </lineage>
</organism>
<protein>
    <submittedName>
        <fullName evidence="5">BREX system P-loop protein BrxC</fullName>
    </submittedName>
</protein>
<name>A0A9D2KWW9_9LACT</name>
<proteinExistence type="predicted"/>
<dbReference type="EMBL" id="DWYW01000049">
    <property type="protein sequence ID" value="HJA89654.1"/>
    <property type="molecule type" value="Genomic_DNA"/>
</dbReference>